<reference evidence="1" key="1">
    <citation type="journal article" date="2012" name="PLoS Genet.">
        <title>Comparative analysis of the genomes of two field isolates of the rice blast fungus Magnaporthe oryzae.</title>
        <authorList>
            <person name="Xue M."/>
            <person name="Yang J."/>
            <person name="Li Z."/>
            <person name="Hu S."/>
            <person name="Yao N."/>
            <person name="Dean R.A."/>
            <person name="Zhao W."/>
            <person name="Shen M."/>
            <person name="Zhang H."/>
            <person name="Li C."/>
            <person name="Liu L."/>
            <person name="Cao L."/>
            <person name="Xu X."/>
            <person name="Xing Y."/>
            <person name="Hsiang T."/>
            <person name="Zhang Z."/>
            <person name="Xu J.R."/>
            <person name="Peng Y.L."/>
        </authorList>
    </citation>
    <scope>NUCLEOTIDE SEQUENCE [LARGE SCALE GENOMIC DNA]</scope>
    <source>
        <strain evidence="1">P131</strain>
    </source>
</reference>
<name>L7J7N5_PYRO1</name>
<dbReference type="EMBL" id="JH795718">
    <property type="protein sequence ID" value="ELQ64133.1"/>
    <property type="molecule type" value="Genomic_DNA"/>
</dbReference>
<evidence type="ECO:0000313" key="1">
    <source>
        <dbReference type="EMBL" id="ELQ64133.1"/>
    </source>
</evidence>
<proteinExistence type="predicted"/>
<protein>
    <submittedName>
        <fullName evidence="1">Uncharacterized protein</fullName>
    </submittedName>
</protein>
<sequence>MDGAFYTKWRFGGCFRRNGKKRRRGFKAGAWRDFIVQNPGRTYDLLCTYARQLEKKTALHKHLMFQGAEKKQKREKRDIFHHGVLLCVSVGKWWARFPSHGRGISAGLFSLDLYGKTLGRVRDVDERSGNGLLSGRNRNIQYQVPRKCKLLITLLPSIKQWYFLPSSRKECKKKSPESGIAEQNRGKIRTTYINQYTQFLAPHYCTGTAVHVYLVWS</sequence>
<gene>
    <name evidence="1" type="ORF">OOW_P131scaffold00756g5</name>
</gene>
<dbReference type="AlphaFoldDB" id="L7J7N5"/>
<accession>L7J7N5</accession>
<organism>
    <name type="scientific">Pyricularia oryzae (strain P131)</name>
    <name type="common">Rice blast fungus</name>
    <name type="synonym">Magnaporthe oryzae</name>
    <dbReference type="NCBI Taxonomy" id="1143193"/>
    <lineage>
        <taxon>Eukaryota</taxon>
        <taxon>Fungi</taxon>
        <taxon>Dikarya</taxon>
        <taxon>Ascomycota</taxon>
        <taxon>Pezizomycotina</taxon>
        <taxon>Sordariomycetes</taxon>
        <taxon>Sordariomycetidae</taxon>
        <taxon>Magnaporthales</taxon>
        <taxon>Pyriculariaceae</taxon>
        <taxon>Pyricularia</taxon>
    </lineage>
</organism>